<dbReference type="GO" id="GO:0004671">
    <property type="term" value="F:protein C-terminal S-isoprenylcysteine carboxyl O-methyltransferase activity"/>
    <property type="evidence" value="ECO:0007669"/>
    <property type="project" value="UniProtKB-EC"/>
</dbReference>
<dbReference type="Pfam" id="PF04140">
    <property type="entry name" value="ICMT"/>
    <property type="match status" value="1"/>
</dbReference>
<proteinExistence type="inferred from homology"/>
<evidence type="ECO:0000256" key="3">
    <source>
        <dbReference type="ARBA" id="ARBA00012151"/>
    </source>
</evidence>
<evidence type="ECO:0000313" key="12">
    <source>
        <dbReference type="Proteomes" id="UP001365542"/>
    </source>
</evidence>
<gene>
    <name evidence="11" type="ORF">TWF694_000534</name>
</gene>
<evidence type="ECO:0000256" key="2">
    <source>
        <dbReference type="ARBA" id="ARBA00009140"/>
    </source>
</evidence>
<dbReference type="Gene3D" id="1.20.120.1630">
    <property type="match status" value="1"/>
</dbReference>
<dbReference type="GO" id="GO:0005789">
    <property type="term" value="C:endoplasmic reticulum membrane"/>
    <property type="evidence" value="ECO:0007669"/>
    <property type="project" value="UniProtKB-SubCell"/>
</dbReference>
<comment type="subcellular location">
    <subcellularLocation>
        <location evidence="10">Endoplasmic reticulum membrane</location>
        <topology evidence="10">Multi-pass membrane protein</topology>
    </subcellularLocation>
    <subcellularLocation>
        <location evidence="1">Membrane</location>
        <topology evidence="1">Multi-pass membrane protein</topology>
    </subcellularLocation>
</comment>
<protein>
    <recommendedName>
        <fullName evidence="3 10">Protein-S-isoprenylcysteine O-methyltransferase</fullName>
        <ecNumber evidence="3 10">2.1.1.100</ecNumber>
    </recommendedName>
</protein>
<organism evidence="11 12">
    <name type="scientific">Orbilia ellipsospora</name>
    <dbReference type="NCBI Taxonomy" id="2528407"/>
    <lineage>
        <taxon>Eukaryota</taxon>
        <taxon>Fungi</taxon>
        <taxon>Dikarya</taxon>
        <taxon>Ascomycota</taxon>
        <taxon>Pezizomycotina</taxon>
        <taxon>Orbiliomycetes</taxon>
        <taxon>Orbiliales</taxon>
        <taxon>Orbiliaceae</taxon>
        <taxon>Orbilia</taxon>
    </lineage>
</organism>
<keyword evidence="6 10" id="KW-0949">S-adenosyl-L-methionine</keyword>
<name>A0AAV9XNZ3_9PEZI</name>
<dbReference type="EC" id="2.1.1.100" evidence="3 10"/>
<feature type="transmembrane region" description="Helical" evidence="10">
    <location>
        <begin position="61"/>
        <end position="78"/>
    </location>
</feature>
<dbReference type="PANTHER" id="PTHR12714:SF9">
    <property type="entry name" value="PROTEIN-S-ISOPRENYLCYSTEINE O-METHYLTRANSFERASE"/>
    <property type="match status" value="1"/>
</dbReference>
<evidence type="ECO:0000256" key="1">
    <source>
        <dbReference type="ARBA" id="ARBA00004141"/>
    </source>
</evidence>
<keyword evidence="8 10" id="KW-1133">Transmembrane helix</keyword>
<evidence type="ECO:0000256" key="8">
    <source>
        <dbReference type="ARBA" id="ARBA00022989"/>
    </source>
</evidence>
<keyword evidence="4 10" id="KW-0489">Methyltransferase</keyword>
<comment type="caution">
    <text evidence="11">The sequence shown here is derived from an EMBL/GenBank/DDBJ whole genome shotgun (WGS) entry which is preliminary data.</text>
</comment>
<accession>A0AAV9XNZ3</accession>
<dbReference type="InterPro" id="IPR007269">
    <property type="entry name" value="ICMT_MeTrfase"/>
</dbReference>
<feature type="transmembrane region" description="Helical" evidence="10">
    <location>
        <begin position="129"/>
        <end position="154"/>
    </location>
</feature>
<dbReference type="InterPro" id="IPR025770">
    <property type="entry name" value="PPMT_MeTrfase"/>
</dbReference>
<sequence>MSDSESDSDTRIRPFFPRFLFPDEEYALDGIAIRAQLLGLALGLSFSAAVTLYLHNSLYHLPTFFCILSVFHFLEFYITARYNTRRASISSFLFTNGRAYTAAHTIATLECFLSHFLPLPSYISAPPPAIYLTGLCMVIFGQTIRSLAMIHAAASFNHHVASRKEVDHKLVTSGVYRYFRHPSYFGFWVWGLGTQVMMGNVVCFWGYAVVLWKFFSGRIKGEEEYLIRFFGKKYVDYRARTRVWIPFIP</sequence>
<evidence type="ECO:0000256" key="5">
    <source>
        <dbReference type="ARBA" id="ARBA00022679"/>
    </source>
</evidence>
<evidence type="ECO:0000256" key="7">
    <source>
        <dbReference type="ARBA" id="ARBA00022692"/>
    </source>
</evidence>
<dbReference type="AlphaFoldDB" id="A0AAV9XNZ3"/>
<comment type="catalytic activity">
    <reaction evidence="10">
        <text>[protein]-C-terminal S-[(2E,6E)-farnesyl]-L-cysteine + S-adenosyl-L-methionine = [protein]-C-terminal S-[(2E,6E)-farnesyl]-L-cysteine methyl ester + S-adenosyl-L-homocysteine</text>
        <dbReference type="Rhea" id="RHEA:21672"/>
        <dbReference type="Rhea" id="RHEA-COMP:12125"/>
        <dbReference type="Rhea" id="RHEA-COMP:12126"/>
        <dbReference type="ChEBI" id="CHEBI:57856"/>
        <dbReference type="ChEBI" id="CHEBI:59789"/>
        <dbReference type="ChEBI" id="CHEBI:90510"/>
        <dbReference type="ChEBI" id="CHEBI:90511"/>
        <dbReference type="EC" id="2.1.1.100"/>
    </reaction>
</comment>
<evidence type="ECO:0000256" key="4">
    <source>
        <dbReference type="ARBA" id="ARBA00022603"/>
    </source>
</evidence>
<dbReference type="PANTHER" id="PTHR12714">
    <property type="entry name" value="PROTEIN-S ISOPRENYLCYSTEINE O-METHYLTRANSFERASE"/>
    <property type="match status" value="1"/>
</dbReference>
<evidence type="ECO:0000256" key="10">
    <source>
        <dbReference type="RuleBase" id="RU362022"/>
    </source>
</evidence>
<feature type="transmembrane region" description="Helical" evidence="10">
    <location>
        <begin position="187"/>
        <end position="208"/>
    </location>
</feature>
<evidence type="ECO:0000313" key="11">
    <source>
        <dbReference type="EMBL" id="KAK6543803.1"/>
    </source>
</evidence>
<reference evidence="11 12" key="1">
    <citation type="submission" date="2019-10" db="EMBL/GenBank/DDBJ databases">
        <authorList>
            <person name="Palmer J.M."/>
        </authorList>
    </citation>
    <scope>NUCLEOTIDE SEQUENCE [LARGE SCALE GENOMIC DNA]</scope>
    <source>
        <strain evidence="11 12">TWF694</strain>
    </source>
</reference>
<evidence type="ECO:0000256" key="6">
    <source>
        <dbReference type="ARBA" id="ARBA00022691"/>
    </source>
</evidence>
<evidence type="ECO:0000256" key="9">
    <source>
        <dbReference type="ARBA" id="ARBA00023136"/>
    </source>
</evidence>
<keyword evidence="10" id="KW-0256">Endoplasmic reticulum</keyword>
<dbReference type="PROSITE" id="PS51564">
    <property type="entry name" value="SAM_ICMT"/>
    <property type="match status" value="1"/>
</dbReference>
<keyword evidence="12" id="KW-1185">Reference proteome</keyword>
<keyword evidence="5" id="KW-0808">Transferase</keyword>
<dbReference type="Proteomes" id="UP001365542">
    <property type="component" value="Unassembled WGS sequence"/>
</dbReference>
<keyword evidence="7 10" id="KW-0812">Transmembrane</keyword>
<dbReference type="EMBL" id="JAVHJO010000001">
    <property type="protein sequence ID" value="KAK6543803.1"/>
    <property type="molecule type" value="Genomic_DNA"/>
</dbReference>
<feature type="transmembrane region" description="Helical" evidence="10">
    <location>
        <begin position="37"/>
        <end position="55"/>
    </location>
</feature>
<dbReference type="GO" id="GO:0032259">
    <property type="term" value="P:methylation"/>
    <property type="evidence" value="ECO:0007669"/>
    <property type="project" value="UniProtKB-KW"/>
</dbReference>
<comment type="similarity">
    <text evidence="2 10">Belongs to the class VI-like SAM-binding methyltransferase superfamily. Isoprenylcysteine carboxyl methyltransferase family.</text>
</comment>
<keyword evidence="9 10" id="KW-0472">Membrane</keyword>